<feature type="compositionally biased region" description="Gly residues" evidence="1">
    <location>
        <begin position="1"/>
        <end position="15"/>
    </location>
</feature>
<reference evidence="2 3" key="1">
    <citation type="submission" date="2015-02" db="EMBL/GenBank/DDBJ databases">
        <title>Nostoc linckia genome annotation.</title>
        <authorList>
            <person name="Zhou Z."/>
        </authorList>
    </citation>
    <scope>NUCLEOTIDE SEQUENCE [LARGE SCALE GENOMIC DNA]</scope>
    <source>
        <strain evidence="3">z8</strain>
    </source>
</reference>
<evidence type="ECO:0000313" key="3">
    <source>
        <dbReference type="Proteomes" id="UP000222310"/>
    </source>
</evidence>
<dbReference type="Proteomes" id="UP000222310">
    <property type="component" value="Unassembled WGS sequence"/>
</dbReference>
<feature type="region of interest" description="Disordered" evidence="1">
    <location>
        <begin position="37"/>
        <end position="63"/>
    </location>
</feature>
<feature type="non-terminal residue" evidence="2">
    <location>
        <position position="1"/>
    </location>
</feature>
<protein>
    <submittedName>
        <fullName evidence="2">Uncharacterized protein</fullName>
    </submittedName>
</protein>
<proteinExistence type="predicted"/>
<evidence type="ECO:0000256" key="1">
    <source>
        <dbReference type="SAM" id="MobiDB-lite"/>
    </source>
</evidence>
<dbReference type="AlphaFoldDB" id="A0A9Q6EHN4"/>
<organism evidence="2 3">
    <name type="scientific">Nostoc linckia z8</name>
    <dbReference type="NCBI Taxonomy" id="1628746"/>
    <lineage>
        <taxon>Bacteria</taxon>
        <taxon>Bacillati</taxon>
        <taxon>Cyanobacteriota</taxon>
        <taxon>Cyanophyceae</taxon>
        <taxon>Nostocales</taxon>
        <taxon>Nostocaceae</taxon>
        <taxon>Nostoc</taxon>
    </lineage>
</organism>
<feature type="compositionally biased region" description="Low complexity" evidence="1">
    <location>
        <begin position="45"/>
        <end position="63"/>
    </location>
</feature>
<gene>
    <name evidence="2" type="ORF">VF08_32885</name>
</gene>
<feature type="region of interest" description="Disordered" evidence="1">
    <location>
        <begin position="1"/>
        <end position="21"/>
    </location>
</feature>
<dbReference type="EMBL" id="LAHD01000154">
    <property type="protein sequence ID" value="PHJ94981.1"/>
    <property type="molecule type" value="Genomic_DNA"/>
</dbReference>
<accession>A0A9Q6EHN4</accession>
<name>A0A9Q6EHN4_NOSLI</name>
<evidence type="ECO:0000313" key="2">
    <source>
        <dbReference type="EMBL" id="PHJ94981.1"/>
    </source>
</evidence>
<sequence>GRGGRGGAGTQGRGDTGTRGHGDYVLMQILKLSRNYATAKKHSDSQQSTVNSQQSTVNTQQPD</sequence>
<comment type="caution">
    <text evidence="2">The sequence shown here is derived from an EMBL/GenBank/DDBJ whole genome shotgun (WGS) entry which is preliminary data.</text>
</comment>